<dbReference type="InterPro" id="IPR018490">
    <property type="entry name" value="cNMP-bd_dom_sf"/>
</dbReference>
<evidence type="ECO:0000259" key="1">
    <source>
        <dbReference type="Pfam" id="PF00027"/>
    </source>
</evidence>
<protein>
    <submittedName>
        <fullName evidence="2">Crp/Fnr family transcriptional regulator</fullName>
    </submittedName>
</protein>
<dbReference type="AlphaFoldDB" id="A0A2W1NR78"/>
<dbReference type="Proteomes" id="UP000249248">
    <property type="component" value="Unassembled WGS sequence"/>
</dbReference>
<dbReference type="EMBL" id="QKSB01000002">
    <property type="protein sequence ID" value="PZE18112.1"/>
    <property type="molecule type" value="Genomic_DNA"/>
</dbReference>
<evidence type="ECO:0000313" key="2">
    <source>
        <dbReference type="EMBL" id="PZE18112.1"/>
    </source>
</evidence>
<feature type="domain" description="Cyclic nucleotide-binding" evidence="1">
    <location>
        <begin position="34"/>
        <end position="116"/>
    </location>
</feature>
<accession>A0A2W1NR78</accession>
<organism evidence="2 3">
    <name type="scientific">Putridiphycobacter roseus</name>
    <dbReference type="NCBI Taxonomy" id="2219161"/>
    <lineage>
        <taxon>Bacteria</taxon>
        <taxon>Pseudomonadati</taxon>
        <taxon>Bacteroidota</taxon>
        <taxon>Flavobacteriia</taxon>
        <taxon>Flavobacteriales</taxon>
        <taxon>Crocinitomicaceae</taxon>
        <taxon>Putridiphycobacter</taxon>
    </lineage>
</organism>
<sequence length="201" mass="23650">MNEIERYISSIIELCPEIKREDLDLFKSNLVVKNHTKKEHLFSFNDKHEYMAFISSGLVRAYYTDRNTEEKTAWFVKENEFVSDYPCFISGEKSFYGFECLEDTVSVWLPKKAIYEGYKAFPKTEQYGRLMTEELIGQLQCRVSGFLFQSATERYVRFTEEYADLMDRISLGHLASYIGVERQTLTRIRKKLQLEDGTNVS</sequence>
<comment type="caution">
    <text evidence="2">The sequence shown here is derived from an EMBL/GenBank/DDBJ whole genome shotgun (WGS) entry which is preliminary data.</text>
</comment>
<name>A0A2W1NR78_9FLAO</name>
<dbReference type="RefSeq" id="WP_111062265.1">
    <property type="nucleotide sequence ID" value="NZ_JBHUCU010000002.1"/>
</dbReference>
<dbReference type="InterPro" id="IPR014710">
    <property type="entry name" value="RmlC-like_jellyroll"/>
</dbReference>
<dbReference type="Gene3D" id="2.60.120.10">
    <property type="entry name" value="Jelly Rolls"/>
    <property type="match status" value="1"/>
</dbReference>
<reference evidence="2 3" key="1">
    <citation type="submission" date="2018-06" db="EMBL/GenBank/DDBJ databases">
        <title>The draft genome sequence of Crocinitomix sp. SM1701.</title>
        <authorList>
            <person name="Zhang X."/>
        </authorList>
    </citation>
    <scope>NUCLEOTIDE SEQUENCE [LARGE SCALE GENOMIC DNA]</scope>
    <source>
        <strain evidence="2 3">SM1701</strain>
    </source>
</reference>
<evidence type="ECO:0000313" key="3">
    <source>
        <dbReference type="Proteomes" id="UP000249248"/>
    </source>
</evidence>
<dbReference type="OrthoDB" id="663011at2"/>
<keyword evidence="3" id="KW-1185">Reference proteome</keyword>
<gene>
    <name evidence="2" type="ORF">DNU06_05710</name>
</gene>
<dbReference type="SUPFAM" id="SSF51206">
    <property type="entry name" value="cAMP-binding domain-like"/>
    <property type="match status" value="1"/>
</dbReference>
<proteinExistence type="predicted"/>
<dbReference type="Pfam" id="PF00027">
    <property type="entry name" value="cNMP_binding"/>
    <property type="match status" value="1"/>
</dbReference>
<dbReference type="InterPro" id="IPR000595">
    <property type="entry name" value="cNMP-bd_dom"/>
</dbReference>